<dbReference type="EMBL" id="JBBPBN010000010">
    <property type="protein sequence ID" value="KAK9029799.1"/>
    <property type="molecule type" value="Genomic_DNA"/>
</dbReference>
<accession>A0ABR2SXW2</accession>
<feature type="region of interest" description="Disordered" evidence="1">
    <location>
        <begin position="392"/>
        <end position="428"/>
    </location>
</feature>
<feature type="compositionally biased region" description="Polar residues" evidence="1">
    <location>
        <begin position="666"/>
        <end position="678"/>
    </location>
</feature>
<gene>
    <name evidence="3" type="ORF">V6N11_031244</name>
</gene>
<dbReference type="PANTHER" id="PTHR31286">
    <property type="entry name" value="GLYCINE-RICH CELL WALL STRUCTURAL PROTEIN 1.8-LIKE"/>
    <property type="match status" value="1"/>
</dbReference>
<dbReference type="InterPro" id="IPR040256">
    <property type="entry name" value="At4g02000-like"/>
</dbReference>
<feature type="compositionally biased region" description="Low complexity" evidence="1">
    <location>
        <begin position="572"/>
        <end position="588"/>
    </location>
</feature>
<protein>
    <recommendedName>
        <fullName evidence="2">DUF4283 domain-containing protein</fullName>
    </recommendedName>
</protein>
<comment type="caution">
    <text evidence="3">The sequence shown here is derived from an EMBL/GenBank/DDBJ whole genome shotgun (WGS) entry which is preliminary data.</text>
</comment>
<feature type="region of interest" description="Disordered" evidence="1">
    <location>
        <begin position="566"/>
        <end position="589"/>
    </location>
</feature>
<evidence type="ECO:0000256" key="1">
    <source>
        <dbReference type="SAM" id="MobiDB-lite"/>
    </source>
</evidence>
<feature type="compositionally biased region" description="Low complexity" evidence="1">
    <location>
        <begin position="651"/>
        <end position="663"/>
    </location>
</feature>
<name>A0ABR2SXW2_9ROSI</name>
<feature type="compositionally biased region" description="Low complexity" evidence="1">
    <location>
        <begin position="398"/>
        <end position="407"/>
    </location>
</feature>
<feature type="domain" description="DUF4283" evidence="2">
    <location>
        <begin position="225"/>
        <end position="300"/>
    </location>
</feature>
<organism evidence="3 4">
    <name type="scientific">Hibiscus sabdariffa</name>
    <name type="common">roselle</name>
    <dbReference type="NCBI Taxonomy" id="183260"/>
    <lineage>
        <taxon>Eukaryota</taxon>
        <taxon>Viridiplantae</taxon>
        <taxon>Streptophyta</taxon>
        <taxon>Embryophyta</taxon>
        <taxon>Tracheophyta</taxon>
        <taxon>Spermatophyta</taxon>
        <taxon>Magnoliopsida</taxon>
        <taxon>eudicotyledons</taxon>
        <taxon>Gunneridae</taxon>
        <taxon>Pentapetalae</taxon>
        <taxon>rosids</taxon>
        <taxon>malvids</taxon>
        <taxon>Malvales</taxon>
        <taxon>Malvaceae</taxon>
        <taxon>Malvoideae</taxon>
        <taxon>Hibiscus</taxon>
    </lineage>
</organism>
<proteinExistence type="predicted"/>
<dbReference type="Pfam" id="PF14111">
    <property type="entry name" value="DUF4283"/>
    <property type="match status" value="1"/>
</dbReference>
<feature type="region of interest" description="Disordered" evidence="1">
    <location>
        <begin position="626"/>
        <end position="685"/>
    </location>
</feature>
<reference evidence="3 4" key="1">
    <citation type="journal article" date="2024" name="G3 (Bethesda)">
        <title>Genome assembly of Hibiscus sabdariffa L. provides insights into metabolisms of medicinal natural products.</title>
        <authorList>
            <person name="Kim T."/>
        </authorList>
    </citation>
    <scope>NUCLEOTIDE SEQUENCE [LARGE SCALE GENOMIC DNA]</scope>
    <source>
        <strain evidence="3">TK-2024</strain>
        <tissue evidence="3">Old leaves</tissue>
    </source>
</reference>
<dbReference type="PANTHER" id="PTHR31286:SF178">
    <property type="entry name" value="DUF4283 DOMAIN-CONTAINING PROTEIN"/>
    <property type="match status" value="1"/>
</dbReference>
<keyword evidence="4" id="KW-1185">Reference proteome</keyword>
<dbReference type="InterPro" id="IPR025558">
    <property type="entry name" value="DUF4283"/>
</dbReference>
<evidence type="ECO:0000259" key="2">
    <source>
        <dbReference type="Pfam" id="PF14111"/>
    </source>
</evidence>
<evidence type="ECO:0000313" key="4">
    <source>
        <dbReference type="Proteomes" id="UP001396334"/>
    </source>
</evidence>
<evidence type="ECO:0000313" key="3">
    <source>
        <dbReference type="EMBL" id="KAK9029799.1"/>
    </source>
</evidence>
<sequence>MFYNNPLMIGLWAYSNTRFVARLFVGTPNVVACNLDVPAQHHPSPFPCCSSFPLSWRANLPPIHLSWQASLPPWAASYKLCLHVFPLVSRFANPCLTEWLFACVPNVAAHAPLGSSLDIPTRPHRWPLICAPKIVMFPVSRLDSPARPHCWPLTCSLRFGFPWRASLLPWAALYKPCLYLSRSPTPFSKLTMADSLLAKLGDLTFTTEEQDTVVVISEAVAIPVEDFASLLVGKVVSSTIIDGNRLIRLFRTIWKYDRVQNITDINPNFFLIAFASPANKVNVLKRGPWDFQKYWFVLEQADLNRTIHDYSFQQMCIWVCIHNILLSLMTVALARALGASIGKVVMTDTRLEDGNMGEFMRVEGQKFQYGAWLRAPLPKRSISRPRGRISLVEDDADAPVPADSASEGPPANLDSAKARGPDSDPVAPVVAASVAPTPSVPVAAMAAESPHGPLAPPEAANLVEEAVDDASLDPETSETAAYQSAPEDAPYDPMVHTETSDMLEEALEISRDCILLADLTGVIQANGEDLVNEAIPEAADSIILDVAASVLGVSTTTDATVISSRPTTMLTASSPNPRLSRSAPASSRHTAMPVFPEHQEFDAWYAAQSRTPPVTAQNQPVVARNLSIPPLRPHKRHASSSNPSKAKRSRPSTSSTTRIPSVSKAGMSSVNNSSAETARQSRREK</sequence>
<dbReference type="Proteomes" id="UP001396334">
    <property type="component" value="Unassembled WGS sequence"/>
</dbReference>